<dbReference type="PANTHER" id="PTHR40077:SF2">
    <property type="entry name" value="MEMBRANE PROTEIN"/>
    <property type="match status" value="1"/>
</dbReference>
<dbReference type="NCBIfam" id="TIGR03954">
    <property type="entry name" value="integ_memb_HG"/>
    <property type="match status" value="1"/>
</dbReference>
<evidence type="ECO:0000256" key="6">
    <source>
        <dbReference type="SAM" id="Phobius"/>
    </source>
</evidence>
<evidence type="ECO:0000259" key="7">
    <source>
        <dbReference type="Pfam" id="PF12823"/>
    </source>
</evidence>
<evidence type="ECO:0000313" key="9">
    <source>
        <dbReference type="Proteomes" id="UP001501821"/>
    </source>
</evidence>
<feature type="domain" description="DUF3817" evidence="7">
    <location>
        <begin position="6"/>
        <end position="98"/>
    </location>
</feature>
<sequence>MTRLFKAYRVLAMVVGVLLLIGYAALPLYYLVPEGETAQSIGAKMMLVWPVHGWVYIAYVVVAFLLITKAGWKLTALPLTLVAGLVPVLIFWVEHRVAQRLRAEHPELAAA</sequence>
<dbReference type="EMBL" id="BAABAH010000007">
    <property type="protein sequence ID" value="GAA3821599.1"/>
    <property type="molecule type" value="Genomic_DNA"/>
</dbReference>
<accession>A0ABP7ILP9</accession>
<feature type="transmembrane region" description="Helical" evidence="6">
    <location>
        <begin position="46"/>
        <end position="67"/>
    </location>
</feature>
<keyword evidence="2" id="KW-1003">Cell membrane</keyword>
<feature type="transmembrane region" description="Helical" evidence="6">
    <location>
        <begin position="7"/>
        <end position="26"/>
    </location>
</feature>
<comment type="subcellular location">
    <subcellularLocation>
        <location evidence="1">Cell membrane</location>
        <topology evidence="1">Multi-pass membrane protein</topology>
    </subcellularLocation>
</comment>
<dbReference type="InterPro" id="IPR023845">
    <property type="entry name" value="DUF3817_TM"/>
</dbReference>
<evidence type="ECO:0000313" key="8">
    <source>
        <dbReference type="EMBL" id="GAA3821599.1"/>
    </source>
</evidence>
<keyword evidence="3 6" id="KW-0812">Transmembrane</keyword>
<reference evidence="9" key="1">
    <citation type="journal article" date="2019" name="Int. J. Syst. Evol. Microbiol.">
        <title>The Global Catalogue of Microorganisms (GCM) 10K type strain sequencing project: providing services to taxonomists for standard genome sequencing and annotation.</title>
        <authorList>
            <consortium name="The Broad Institute Genomics Platform"/>
            <consortium name="The Broad Institute Genome Sequencing Center for Infectious Disease"/>
            <person name="Wu L."/>
            <person name="Ma J."/>
        </authorList>
    </citation>
    <scope>NUCLEOTIDE SEQUENCE [LARGE SCALE GENOMIC DNA]</scope>
    <source>
        <strain evidence="9">JCM 16953</strain>
    </source>
</reference>
<dbReference type="RefSeq" id="WP_344775692.1">
    <property type="nucleotide sequence ID" value="NZ_BAABAH010000007.1"/>
</dbReference>
<evidence type="ECO:0000256" key="4">
    <source>
        <dbReference type="ARBA" id="ARBA00022989"/>
    </source>
</evidence>
<evidence type="ECO:0000256" key="2">
    <source>
        <dbReference type="ARBA" id="ARBA00022475"/>
    </source>
</evidence>
<organism evidence="8 9">
    <name type="scientific">Nocardioides panacisoli</name>
    <dbReference type="NCBI Taxonomy" id="627624"/>
    <lineage>
        <taxon>Bacteria</taxon>
        <taxon>Bacillati</taxon>
        <taxon>Actinomycetota</taxon>
        <taxon>Actinomycetes</taxon>
        <taxon>Propionibacteriales</taxon>
        <taxon>Nocardioidaceae</taxon>
        <taxon>Nocardioides</taxon>
    </lineage>
</organism>
<gene>
    <name evidence="8" type="ORF">GCM10022242_24110</name>
</gene>
<proteinExistence type="predicted"/>
<dbReference type="PANTHER" id="PTHR40077">
    <property type="entry name" value="MEMBRANE PROTEIN-RELATED"/>
    <property type="match status" value="1"/>
</dbReference>
<evidence type="ECO:0000256" key="1">
    <source>
        <dbReference type="ARBA" id="ARBA00004651"/>
    </source>
</evidence>
<keyword evidence="5 6" id="KW-0472">Membrane</keyword>
<comment type="caution">
    <text evidence="8">The sequence shown here is derived from an EMBL/GenBank/DDBJ whole genome shotgun (WGS) entry which is preliminary data.</text>
</comment>
<evidence type="ECO:0000256" key="3">
    <source>
        <dbReference type="ARBA" id="ARBA00022692"/>
    </source>
</evidence>
<keyword evidence="4 6" id="KW-1133">Transmembrane helix</keyword>
<name>A0ABP7ILP9_9ACTN</name>
<dbReference type="Proteomes" id="UP001501821">
    <property type="component" value="Unassembled WGS sequence"/>
</dbReference>
<keyword evidence="9" id="KW-1185">Reference proteome</keyword>
<feature type="transmembrane region" description="Helical" evidence="6">
    <location>
        <begin position="74"/>
        <end position="93"/>
    </location>
</feature>
<protein>
    <submittedName>
        <fullName evidence="8">DUF3817 domain-containing protein</fullName>
    </submittedName>
</protein>
<evidence type="ECO:0000256" key="5">
    <source>
        <dbReference type="ARBA" id="ARBA00023136"/>
    </source>
</evidence>
<dbReference type="Pfam" id="PF12823">
    <property type="entry name" value="DUF3817"/>
    <property type="match status" value="1"/>
</dbReference>